<keyword evidence="8" id="KW-0378">Hydrolase</keyword>
<evidence type="ECO:0000256" key="15">
    <source>
        <dbReference type="ARBA" id="ARBA00049390"/>
    </source>
</evidence>
<dbReference type="Pfam" id="PF18119">
    <property type="entry name" value="RIG-I_C"/>
    <property type="match status" value="1"/>
</dbReference>
<dbReference type="InterPro" id="IPR021673">
    <property type="entry name" value="RLR_CTR"/>
</dbReference>
<dbReference type="InterPro" id="IPR041204">
    <property type="entry name" value="RIG-I-like_C"/>
</dbReference>
<dbReference type="EC" id="3.6.4.13" evidence="3"/>
<dbReference type="PROSITE" id="PS51194">
    <property type="entry name" value="HELICASE_CTER"/>
    <property type="match status" value="1"/>
</dbReference>
<dbReference type="PANTHER" id="PTHR14074:SF16">
    <property type="entry name" value="ANTIVIRAL INNATE IMMUNE RESPONSE RECEPTOR RIG-I"/>
    <property type="match status" value="1"/>
</dbReference>
<feature type="compositionally biased region" description="Acidic residues" evidence="17">
    <location>
        <begin position="55"/>
        <end position="68"/>
    </location>
</feature>
<dbReference type="InterPro" id="IPR051363">
    <property type="entry name" value="RLR_Helicase"/>
</dbReference>
<keyword evidence="14" id="KW-0051">Antiviral defense</keyword>
<dbReference type="GO" id="GO:0016787">
    <property type="term" value="F:hydrolase activity"/>
    <property type="evidence" value="ECO:0007669"/>
    <property type="project" value="UniProtKB-KW"/>
</dbReference>
<dbReference type="InterPro" id="IPR014001">
    <property type="entry name" value="Helicase_ATP-bd"/>
</dbReference>
<evidence type="ECO:0000313" key="23">
    <source>
        <dbReference type="Proteomes" id="UP000014760"/>
    </source>
</evidence>
<comment type="catalytic activity">
    <reaction evidence="15">
        <text>ATP + H2O = ADP + phosphate + H(+)</text>
        <dbReference type="Rhea" id="RHEA:13065"/>
        <dbReference type="ChEBI" id="CHEBI:15377"/>
        <dbReference type="ChEBI" id="CHEBI:15378"/>
        <dbReference type="ChEBI" id="CHEBI:30616"/>
        <dbReference type="ChEBI" id="CHEBI:43474"/>
        <dbReference type="ChEBI" id="CHEBI:456216"/>
        <dbReference type="EC" id="3.6.4.13"/>
    </reaction>
    <physiologicalReaction direction="left-to-right" evidence="15">
        <dbReference type="Rhea" id="RHEA:13066"/>
    </physiologicalReaction>
</comment>
<keyword evidence="16" id="KW-0175">Coiled coil</keyword>
<dbReference type="GO" id="GO:0003724">
    <property type="term" value="F:RNA helicase activity"/>
    <property type="evidence" value="ECO:0007669"/>
    <property type="project" value="UniProtKB-EC"/>
</dbReference>
<dbReference type="STRING" id="283909.R7UUG0"/>
<organism evidence="21">
    <name type="scientific">Capitella teleta</name>
    <name type="common">Polychaete worm</name>
    <dbReference type="NCBI Taxonomy" id="283909"/>
    <lineage>
        <taxon>Eukaryota</taxon>
        <taxon>Metazoa</taxon>
        <taxon>Spiralia</taxon>
        <taxon>Lophotrochozoa</taxon>
        <taxon>Annelida</taxon>
        <taxon>Polychaeta</taxon>
        <taxon>Sedentaria</taxon>
        <taxon>Scolecida</taxon>
        <taxon>Capitellidae</taxon>
        <taxon>Capitella</taxon>
    </lineage>
</organism>
<dbReference type="Pfam" id="PF04851">
    <property type="entry name" value="ResIII"/>
    <property type="match status" value="1"/>
</dbReference>
<keyword evidence="10" id="KW-0862">Zinc</keyword>
<dbReference type="InterPro" id="IPR038557">
    <property type="entry name" value="RLR_C_sf"/>
</dbReference>
<keyword evidence="4" id="KW-0963">Cytoplasm</keyword>
<evidence type="ECO:0000256" key="1">
    <source>
        <dbReference type="ARBA" id="ARBA00004496"/>
    </source>
</evidence>
<evidence type="ECO:0000256" key="11">
    <source>
        <dbReference type="ARBA" id="ARBA00022840"/>
    </source>
</evidence>
<feature type="coiled-coil region" evidence="16">
    <location>
        <begin position="604"/>
        <end position="634"/>
    </location>
</feature>
<reference evidence="21 23" key="2">
    <citation type="journal article" date="2013" name="Nature">
        <title>Insights into bilaterian evolution from three spiralian genomes.</title>
        <authorList>
            <person name="Simakov O."/>
            <person name="Marletaz F."/>
            <person name="Cho S.J."/>
            <person name="Edsinger-Gonzales E."/>
            <person name="Havlak P."/>
            <person name="Hellsten U."/>
            <person name="Kuo D.H."/>
            <person name="Larsson T."/>
            <person name="Lv J."/>
            <person name="Arendt D."/>
            <person name="Savage R."/>
            <person name="Osoegawa K."/>
            <person name="de Jong P."/>
            <person name="Grimwood J."/>
            <person name="Chapman J.A."/>
            <person name="Shapiro H."/>
            <person name="Aerts A."/>
            <person name="Otillar R.P."/>
            <person name="Terry A.Y."/>
            <person name="Boore J.L."/>
            <person name="Grigoriev I.V."/>
            <person name="Lindberg D.R."/>
            <person name="Seaver E.C."/>
            <person name="Weisblat D.A."/>
            <person name="Putnam N.H."/>
            <person name="Rokhsar D.S."/>
        </authorList>
    </citation>
    <scope>NUCLEOTIDE SEQUENCE</scope>
    <source>
        <strain evidence="21 23">I ESC-2004</strain>
    </source>
</reference>
<keyword evidence="7" id="KW-0547">Nucleotide-binding</keyword>
<protein>
    <recommendedName>
        <fullName evidence="3">RNA helicase</fullName>
        <ecNumber evidence="3">3.6.4.13</ecNumber>
    </recommendedName>
</protein>
<evidence type="ECO:0000256" key="16">
    <source>
        <dbReference type="SAM" id="Coils"/>
    </source>
</evidence>
<dbReference type="Pfam" id="PF00271">
    <property type="entry name" value="Helicase_C"/>
    <property type="match status" value="1"/>
</dbReference>
<evidence type="ECO:0000256" key="5">
    <source>
        <dbReference type="ARBA" id="ARBA00022588"/>
    </source>
</evidence>
<dbReference type="GO" id="GO:0046872">
    <property type="term" value="F:metal ion binding"/>
    <property type="evidence" value="ECO:0007669"/>
    <property type="project" value="UniProtKB-KW"/>
</dbReference>
<dbReference type="GO" id="GO:0045087">
    <property type="term" value="P:innate immune response"/>
    <property type="evidence" value="ECO:0007669"/>
    <property type="project" value="UniProtKB-KW"/>
</dbReference>
<dbReference type="Proteomes" id="UP000014760">
    <property type="component" value="Unassembled WGS sequence"/>
</dbReference>
<dbReference type="SMART" id="SM00490">
    <property type="entry name" value="HELICc"/>
    <property type="match status" value="1"/>
</dbReference>
<evidence type="ECO:0000256" key="8">
    <source>
        <dbReference type="ARBA" id="ARBA00022801"/>
    </source>
</evidence>
<evidence type="ECO:0000256" key="14">
    <source>
        <dbReference type="ARBA" id="ARBA00023118"/>
    </source>
</evidence>
<dbReference type="OrthoDB" id="416741at2759"/>
<evidence type="ECO:0000256" key="2">
    <source>
        <dbReference type="ARBA" id="ARBA00006866"/>
    </source>
</evidence>
<evidence type="ECO:0000259" key="20">
    <source>
        <dbReference type="PROSITE" id="PS51789"/>
    </source>
</evidence>
<accession>R7UUG0</accession>
<evidence type="ECO:0000313" key="22">
    <source>
        <dbReference type="EnsemblMetazoa" id="CapteP201240"/>
    </source>
</evidence>
<keyword evidence="23" id="KW-1185">Reference proteome</keyword>
<dbReference type="PROSITE" id="PS51789">
    <property type="entry name" value="RLR_CTR"/>
    <property type="match status" value="1"/>
</dbReference>
<dbReference type="GO" id="GO:0003723">
    <property type="term" value="F:RNA binding"/>
    <property type="evidence" value="ECO:0007669"/>
    <property type="project" value="UniProtKB-KW"/>
</dbReference>
<evidence type="ECO:0000256" key="7">
    <source>
        <dbReference type="ARBA" id="ARBA00022741"/>
    </source>
</evidence>
<dbReference type="CDD" id="cd15805">
    <property type="entry name" value="RIG-I_C"/>
    <property type="match status" value="1"/>
</dbReference>
<dbReference type="GO" id="GO:0003677">
    <property type="term" value="F:DNA binding"/>
    <property type="evidence" value="ECO:0007669"/>
    <property type="project" value="InterPro"/>
</dbReference>
<feature type="compositionally biased region" description="Polar residues" evidence="17">
    <location>
        <begin position="34"/>
        <end position="49"/>
    </location>
</feature>
<dbReference type="GO" id="GO:0005524">
    <property type="term" value="F:ATP binding"/>
    <property type="evidence" value="ECO:0007669"/>
    <property type="project" value="UniProtKB-KW"/>
</dbReference>
<feature type="domain" description="Helicase ATP-binding" evidence="18">
    <location>
        <begin position="81"/>
        <end position="254"/>
    </location>
</feature>
<reference evidence="22" key="3">
    <citation type="submission" date="2015-06" db="UniProtKB">
        <authorList>
            <consortium name="EnsemblMetazoa"/>
        </authorList>
    </citation>
    <scope>IDENTIFICATION</scope>
</reference>
<evidence type="ECO:0000256" key="9">
    <source>
        <dbReference type="ARBA" id="ARBA00022806"/>
    </source>
</evidence>
<evidence type="ECO:0000313" key="21">
    <source>
        <dbReference type="EMBL" id="ELU10263.1"/>
    </source>
</evidence>
<gene>
    <name evidence="21" type="ORF">CAPTEDRAFT_201240</name>
</gene>
<feature type="domain" description="RLR CTR" evidence="20">
    <location>
        <begin position="628"/>
        <end position="756"/>
    </location>
</feature>
<dbReference type="EMBL" id="AMQN01006107">
    <property type="status" value="NOT_ANNOTATED_CDS"/>
    <property type="molecule type" value="Genomic_DNA"/>
</dbReference>
<dbReference type="PROSITE" id="PS51192">
    <property type="entry name" value="HELICASE_ATP_BIND_1"/>
    <property type="match status" value="1"/>
</dbReference>
<dbReference type="Pfam" id="PF11648">
    <property type="entry name" value="RIG-I_C-RD"/>
    <property type="match status" value="1"/>
</dbReference>
<dbReference type="EnsemblMetazoa" id="CapteT201240">
    <property type="protein sequence ID" value="CapteP201240"/>
    <property type="gene ID" value="CapteG201240"/>
</dbReference>
<dbReference type="OMA" id="FFANHVP"/>
<dbReference type="GO" id="GO:0005737">
    <property type="term" value="C:cytoplasm"/>
    <property type="evidence" value="ECO:0007669"/>
    <property type="project" value="UniProtKB-SubCell"/>
</dbReference>
<evidence type="ECO:0000256" key="17">
    <source>
        <dbReference type="SAM" id="MobiDB-lite"/>
    </source>
</evidence>
<evidence type="ECO:0000259" key="19">
    <source>
        <dbReference type="PROSITE" id="PS51194"/>
    </source>
</evidence>
<evidence type="ECO:0000256" key="13">
    <source>
        <dbReference type="ARBA" id="ARBA00022884"/>
    </source>
</evidence>
<dbReference type="SMART" id="SM00487">
    <property type="entry name" value="DEXDc"/>
    <property type="match status" value="1"/>
</dbReference>
<evidence type="ECO:0000256" key="6">
    <source>
        <dbReference type="ARBA" id="ARBA00022723"/>
    </source>
</evidence>
<evidence type="ECO:0000256" key="12">
    <source>
        <dbReference type="ARBA" id="ARBA00022859"/>
    </source>
</evidence>
<feature type="domain" description="Helicase C-terminal" evidence="19">
    <location>
        <begin position="438"/>
        <end position="600"/>
    </location>
</feature>
<dbReference type="Gene3D" id="2.170.150.30">
    <property type="entry name" value="RIG-I-like receptor, C-terminal regulatory domain"/>
    <property type="match status" value="1"/>
</dbReference>
<keyword evidence="9" id="KW-0347">Helicase</keyword>
<feature type="region of interest" description="Disordered" evidence="17">
    <location>
        <begin position="753"/>
        <end position="779"/>
    </location>
</feature>
<evidence type="ECO:0000256" key="4">
    <source>
        <dbReference type="ARBA" id="ARBA00022490"/>
    </source>
</evidence>
<evidence type="ECO:0000256" key="3">
    <source>
        <dbReference type="ARBA" id="ARBA00012552"/>
    </source>
</evidence>
<comment type="similarity">
    <text evidence="2">Belongs to the helicase family. RLR subfamily.</text>
</comment>
<keyword evidence="5" id="KW-0399">Innate immunity</keyword>
<keyword evidence="6" id="KW-0479">Metal-binding</keyword>
<evidence type="ECO:0000259" key="18">
    <source>
        <dbReference type="PROSITE" id="PS51192"/>
    </source>
</evidence>
<dbReference type="EMBL" id="KB297637">
    <property type="protein sequence ID" value="ELU10263.1"/>
    <property type="molecule type" value="Genomic_DNA"/>
</dbReference>
<dbReference type="PANTHER" id="PTHR14074">
    <property type="entry name" value="HELICASE WITH DEATH DOMAIN-RELATED"/>
    <property type="match status" value="1"/>
</dbReference>
<keyword evidence="12" id="KW-0391">Immunity</keyword>
<dbReference type="Gene3D" id="3.40.50.300">
    <property type="entry name" value="P-loop containing nucleotide triphosphate hydrolases"/>
    <property type="match status" value="2"/>
</dbReference>
<dbReference type="HOGENOM" id="CLU_006888_2_0_1"/>
<comment type="subcellular location">
    <subcellularLocation>
        <location evidence="1">Cytoplasm</location>
    </subcellularLocation>
</comment>
<reference evidence="23" key="1">
    <citation type="submission" date="2012-12" db="EMBL/GenBank/DDBJ databases">
        <authorList>
            <person name="Hellsten U."/>
            <person name="Grimwood J."/>
            <person name="Chapman J.A."/>
            <person name="Shapiro H."/>
            <person name="Aerts A."/>
            <person name="Otillar R.P."/>
            <person name="Terry A.Y."/>
            <person name="Boore J.L."/>
            <person name="Simakov O."/>
            <person name="Marletaz F."/>
            <person name="Cho S.-J."/>
            <person name="Edsinger-Gonzales E."/>
            <person name="Havlak P."/>
            <person name="Kuo D.-H."/>
            <person name="Larsson T."/>
            <person name="Lv J."/>
            <person name="Arendt D."/>
            <person name="Savage R."/>
            <person name="Osoegawa K."/>
            <person name="de Jong P."/>
            <person name="Lindberg D.R."/>
            <person name="Seaver E.C."/>
            <person name="Weisblat D.A."/>
            <person name="Putnam N.H."/>
            <person name="Grigoriev I.V."/>
            <person name="Rokhsar D.S."/>
        </authorList>
    </citation>
    <scope>NUCLEOTIDE SEQUENCE</scope>
    <source>
        <strain evidence="23">I ESC-2004</strain>
    </source>
</reference>
<dbReference type="Gene3D" id="1.20.1320.30">
    <property type="match status" value="1"/>
</dbReference>
<dbReference type="InterPro" id="IPR006935">
    <property type="entry name" value="Helicase/UvrB_N"/>
</dbReference>
<keyword evidence="11" id="KW-0067">ATP-binding</keyword>
<evidence type="ECO:0000256" key="10">
    <source>
        <dbReference type="ARBA" id="ARBA00022833"/>
    </source>
</evidence>
<dbReference type="AlphaFoldDB" id="R7UUG0"/>
<dbReference type="InterPro" id="IPR027417">
    <property type="entry name" value="P-loop_NTPase"/>
</dbReference>
<keyword evidence="13" id="KW-0694">RNA-binding</keyword>
<dbReference type="InterPro" id="IPR001650">
    <property type="entry name" value="Helicase_C-like"/>
</dbReference>
<name>R7UUG0_CAPTE</name>
<dbReference type="SUPFAM" id="SSF52540">
    <property type="entry name" value="P-loop containing nucleoside triphosphate hydrolases"/>
    <property type="match status" value="2"/>
</dbReference>
<proteinExistence type="inferred from homology"/>
<dbReference type="GO" id="GO:0051607">
    <property type="term" value="P:defense response to virus"/>
    <property type="evidence" value="ECO:0007669"/>
    <property type="project" value="UniProtKB-KW"/>
</dbReference>
<feature type="region of interest" description="Disordered" evidence="17">
    <location>
        <begin position="25"/>
        <end position="69"/>
    </location>
</feature>
<sequence length="794" mass="90448">MAEAETSAKSLAVVTLPIEAENNLDEEAIGTGQGSTPLNIPVASSSIDNDQLPFDSDDELSDPPSDQDIDLRGYQVELVDKISALGDQNAVIVAPTNSGKTRVSAEIIKNHLTKHPDSKVVFLAPNGMLVQQQCKVLQKSLPDAKIRSLQGDACTSLQLKLSFRTYDVVVMTPQILTNAYDDVIDRNEPRFPIGLMIFDECHHCLKKHPYSQLMEIYHLDLNADQRPRIIGMTASVRITSKNVEAAVTHILKLLANMDAQLVMVEENKKELGLYCNKPEEIIIELRSSGNNWFTNTIQKIMKDIEGEMKKYHPQMTIVKCQHHIAVDLTPRARKGEIMYTQWHRTITRKLISRIEDVDVKRDLVACTDYLDIYNNSLMINQECRTMDAWRYLARKTERLVKLKEPDTNLMLANLLIDERNEIEQYCEDPVNENPWLSVVKEHILKRKRPGLTMRCLVFCRTRVVCAALAEWAKNTPDLCELKPAFLTGSNAPADTNGLTVHEQTEVIQEFREGDCQVLFTTSLLQEGIDVQACDNVIRYNFPSDTIGGTQARGRARKEDATYTVLATAKQITQEHKNKMNETLHNEALLKLLAMSRRDFLSARESEKQTLLMNLKAERAEEEERKKEKKRLMEQGRDHYLLCGKCSTPAIPSDDLRKINRNHHVVIGNNFLPEMVKIEPEPSKECWPWWFQVGKMYCKTKGCDQFWGPLCLYQNTVYPLPKIEKFTVIDYENKPTILKWKDCPFSIEKHQPWNTDFGDEEEGPTPPADPQPFDFLNSISRGSRPIARVAPLASA</sequence>